<evidence type="ECO:0000256" key="8">
    <source>
        <dbReference type="ARBA" id="ARBA00023049"/>
    </source>
</evidence>
<evidence type="ECO:0000313" key="11">
    <source>
        <dbReference type="EMBL" id="QPJ60421.1"/>
    </source>
</evidence>
<keyword evidence="6 9" id="KW-0378">Hydrolase</keyword>
<dbReference type="NCBIfam" id="NF002759">
    <property type="entry name" value="PRK02813.1"/>
    <property type="match status" value="1"/>
</dbReference>
<dbReference type="CDD" id="cd05658">
    <property type="entry name" value="M18_DAP"/>
    <property type="match status" value="1"/>
</dbReference>
<reference evidence="11 12" key="1">
    <citation type="submission" date="2020-02" db="EMBL/GenBank/DDBJ databases">
        <title>Genomic and physiological characterization of two novel Nitrospinaceae genera.</title>
        <authorList>
            <person name="Mueller A.J."/>
            <person name="Jung M.-Y."/>
            <person name="Strachan C.R."/>
            <person name="Herbold C.W."/>
            <person name="Kirkegaard R.H."/>
            <person name="Daims H."/>
        </authorList>
    </citation>
    <scope>NUCLEOTIDE SEQUENCE [LARGE SCALE GENOMIC DNA]</scope>
    <source>
        <strain evidence="11">EB</strain>
    </source>
</reference>
<dbReference type="GO" id="GO:0006508">
    <property type="term" value="P:proteolysis"/>
    <property type="evidence" value="ECO:0007669"/>
    <property type="project" value="UniProtKB-KW"/>
</dbReference>
<evidence type="ECO:0000256" key="6">
    <source>
        <dbReference type="ARBA" id="ARBA00022801"/>
    </source>
</evidence>
<evidence type="ECO:0000256" key="2">
    <source>
        <dbReference type="ARBA" id="ARBA00008290"/>
    </source>
</evidence>
<dbReference type="Proteomes" id="UP000594688">
    <property type="component" value="Chromosome"/>
</dbReference>
<keyword evidence="4 9" id="KW-0645">Protease</keyword>
<comment type="cofactor">
    <cofactor evidence="1 10">
        <name>Zn(2+)</name>
        <dbReference type="ChEBI" id="CHEBI:29105"/>
    </cofactor>
</comment>
<dbReference type="EC" id="3.4.11.-" evidence="10"/>
<dbReference type="KEGG" id="nli:G3M70_00355"/>
<evidence type="ECO:0000256" key="10">
    <source>
        <dbReference type="RuleBase" id="RU004387"/>
    </source>
</evidence>
<evidence type="ECO:0000256" key="4">
    <source>
        <dbReference type="ARBA" id="ARBA00022670"/>
    </source>
</evidence>
<accession>A0A7T0FZ39</accession>
<dbReference type="GO" id="GO:0005737">
    <property type="term" value="C:cytoplasm"/>
    <property type="evidence" value="ECO:0007669"/>
    <property type="project" value="UniProtKB-ARBA"/>
</dbReference>
<dbReference type="PRINTS" id="PR00932">
    <property type="entry name" value="AMINO1PTASE"/>
</dbReference>
<dbReference type="EMBL" id="CP048685">
    <property type="protein sequence ID" value="QPJ60421.1"/>
    <property type="molecule type" value="Genomic_DNA"/>
</dbReference>
<gene>
    <name evidence="11" type="ORF">G3M70_00355</name>
</gene>
<organism evidence="11 12">
    <name type="scientific">Candidatus Nitronauta litoralis</name>
    <dbReference type="NCBI Taxonomy" id="2705533"/>
    <lineage>
        <taxon>Bacteria</taxon>
        <taxon>Pseudomonadati</taxon>
        <taxon>Nitrospinota/Tectimicrobiota group</taxon>
        <taxon>Nitrospinota</taxon>
        <taxon>Nitrospinia</taxon>
        <taxon>Nitrospinales</taxon>
        <taxon>Nitrospinaceae</taxon>
        <taxon>Candidatus Nitronauta</taxon>
    </lineage>
</organism>
<comment type="similarity">
    <text evidence="2 9">Belongs to the peptidase M18 family.</text>
</comment>
<dbReference type="Gene3D" id="2.30.250.10">
    <property type="entry name" value="Aminopeptidase i, Domain 2"/>
    <property type="match status" value="1"/>
</dbReference>
<dbReference type="AlphaFoldDB" id="A0A7T0FZ39"/>
<dbReference type="PANTHER" id="PTHR28570">
    <property type="entry name" value="ASPARTYL AMINOPEPTIDASE"/>
    <property type="match status" value="1"/>
</dbReference>
<evidence type="ECO:0000256" key="9">
    <source>
        <dbReference type="RuleBase" id="RU004386"/>
    </source>
</evidence>
<name>A0A7T0FZ39_9BACT</name>
<dbReference type="GO" id="GO:0008237">
    <property type="term" value="F:metallopeptidase activity"/>
    <property type="evidence" value="ECO:0007669"/>
    <property type="project" value="UniProtKB-KW"/>
</dbReference>
<keyword evidence="5 9" id="KW-0479">Metal-binding</keyword>
<dbReference type="InterPro" id="IPR001948">
    <property type="entry name" value="Peptidase_M18"/>
</dbReference>
<keyword evidence="3 9" id="KW-0031">Aminopeptidase</keyword>
<evidence type="ECO:0000256" key="5">
    <source>
        <dbReference type="ARBA" id="ARBA00022723"/>
    </source>
</evidence>
<dbReference type="SUPFAM" id="SSF53187">
    <property type="entry name" value="Zn-dependent exopeptidases"/>
    <property type="match status" value="1"/>
</dbReference>
<evidence type="ECO:0000256" key="3">
    <source>
        <dbReference type="ARBA" id="ARBA00022438"/>
    </source>
</evidence>
<sequence>MKLTKIELKKTDQLLKFIDRSPTPFHAVNELGNLLGEAGFERIWEEDSWNLKKGGCYFLTRNESSLIAFAVGTKPVEENGFCIVGAHTDSPNLRLKPNPVYDNAGYTQLGVEVYGGALLGTWTDRDLGLSGRLVIKSKTRGTESRLIKIDSPLLRIPQLAIHLNRNVNEKGLLLNAQQHLPPVFGLTGAGNKLEQDFRELIAREAKVKSAEILGVDLMLHDIQPSAIGGPNDEFIFAPRLDNLASCHAATLALIEAPKKTAATRVLAFYDNEEVGSETAQGGASPFLSDTLERLTLGTEDPRQAYMRAVAQSFFISADMAHAVHPNYADMHDSRHWPAINSGPVIKTNAGQRYATDGETGARFSTLCQKAEIPVQQFAMRSDLRCGSTIGPITAANLGIRTVDIGNPMLSMHSIREMAGTKDHPALIRVFKEFFKGEF</sequence>
<keyword evidence="7 9" id="KW-0862">Zinc</keyword>
<evidence type="ECO:0000256" key="7">
    <source>
        <dbReference type="ARBA" id="ARBA00022833"/>
    </source>
</evidence>
<dbReference type="Gene3D" id="3.40.630.10">
    <property type="entry name" value="Zn peptidases"/>
    <property type="match status" value="1"/>
</dbReference>
<evidence type="ECO:0000313" key="12">
    <source>
        <dbReference type="Proteomes" id="UP000594688"/>
    </source>
</evidence>
<dbReference type="InterPro" id="IPR023358">
    <property type="entry name" value="Peptidase_M18_dom2"/>
</dbReference>
<evidence type="ECO:0000256" key="1">
    <source>
        <dbReference type="ARBA" id="ARBA00001947"/>
    </source>
</evidence>
<dbReference type="PANTHER" id="PTHR28570:SF3">
    <property type="entry name" value="ASPARTYL AMINOPEPTIDASE"/>
    <property type="match status" value="1"/>
</dbReference>
<protein>
    <recommendedName>
        <fullName evidence="10">M18 family aminopeptidase</fullName>
        <ecNumber evidence="10">3.4.11.-</ecNumber>
    </recommendedName>
</protein>
<dbReference type="SUPFAM" id="SSF101821">
    <property type="entry name" value="Aminopeptidase/glucanase lid domain"/>
    <property type="match status" value="1"/>
</dbReference>
<proteinExistence type="inferred from homology"/>
<dbReference type="GO" id="GO:0008270">
    <property type="term" value="F:zinc ion binding"/>
    <property type="evidence" value="ECO:0007669"/>
    <property type="project" value="InterPro"/>
</dbReference>
<dbReference type="GO" id="GO:0004177">
    <property type="term" value="F:aminopeptidase activity"/>
    <property type="evidence" value="ECO:0007669"/>
    <property type="project" value="UniProtKB-KW"/>
</dbReference>
<dbReference type="Pfam" id="PF02127">
    <property type="entry name" value="Peptidase_M18"/>
    <property type="match status" value="1"/>
</dbReference>
<keyword evidence="8 9" id="KW-0482">Metalloprotease</keyword>